<protein>
    <submittedName>
        <fullName evidence="2">Uncharacterized protein</fullName>
    </submittedName>
</protein>
<feature type="compositionally biased region" description="Polar residues" evidence="1">
    <location>
        <begin position="30"/>
        <end position="41"/>
    </location>
</feature>
<organism evidence="2 3">
    <name type="scientific">Thelohanellus kitauei</name>
    <name type="common">Myxosporean</name>
    <dbReference type="NCBI Taxonomy" id="669202"/>
    <lineage>
        <taxon>Eukaryota</taxon>
        <taxon>Metazoa</taxon>
        <taxon>Cnidaria</taxon>
        <taxon>Myxozoa</taxon>
        <taxon>Myxosporea</taxon>
        <taxon>Bivalvulida</taxon>
        <taxon>Platysporina</taxon>
        <taxon>Myxobolidae</taxon>
        <taxon>Thelohanellus</taxon>
    </lineage>
</organism>
<keyword evidence="3" id="KW-1185">Reference proteome</keyword>
<accession>A0A0C2MHA2</accession>
<gene>
    <name evidence="2" type="ORF">RF11_01748</name>
</gene>
<feature type="compositionally biased region" description="Basic and acidic residues" evidence="1">
    <location>
        <begin position="43"/>
        <end position="52"/>
    </location>
</feature>
<dbReference type="EMBL" id="JWZT01005389">
    <property type="protein sequence ID" value="KII61031.1"/>
    <property type="molecule type" value="Genomic_DNA"/>
</dbReference>
<evidence type="ECO:0000313" key="3">
    <source>
        <dbReference type="Proteomes" id="UP000031668"/>
    </source>
</evidence>
<proteinExistence type="predicted"/>
<evidence type="ECO:0000313" key="2">
    <source>
        <dbReference type="EMBL" id="KII61031.1"/>
    </source>
</evidence>
<feature type="region of interest" description="Disordered" evidence="1">
    <location>
        <begin position="111"/>
        <end position="130"/>
    </location>
</feature>
<reference evidence="2 3" key="1">
    <citation type="journal article" date="2014" name="Genome Biol. Evol.">
        <title>The genome of the myxosporean Thelohanellus kitauei shows adaptations to nutrient acquisition within its fish host.</title>
        <authorList>
            <person name="Yang Y."/>
            <person name="Xiong J."/>
            <person name="Zhou Z."/>
            <person name="Huo F."/>
            <person name="Miao W."/>
            <person name="Ran C."/>
            <person name="Liu Y."/>
            <person name="Zhang J."/>
            <person name="Feng J."/>
            <person name="Wang M."/>
            <person name="Wang M."/>
            <person name="Wang L."/>
            <person name="Yao B."/>
        </authorList>
    </citation>
    <scope>NUCLEOTIDE SEQUENCE [LARGE SCALE GENOMIC DNA]</scope>
    <source>
        <strain evidence="2">Wuqing</strain>
    </source>
</reference>
<dbReference type="Proteomes" id="UP000031668">
    <property type="component" value="Unassembled WGS sequence"/>
</dbReference>
<feature type="compositionally biased region" description="Acidic residues" evidence="1">
    <location>
        <begin position="116"/>
        <end position="130"/>
    </location>
</feature>
<feature type="region of interest" description="Disordered" evidence="1">
    <location>
        <begin position="25"/>
        <end position="54"/>
    </location>
</feature>
<sequence length="176" mass="20175">METDSQSTTNDGNSLLSYLSDYKASEIDTESTSTSGTMKTAKTQRERQKDNDISIQSAEDYAREIIAKHAQDPSFGVDQDGVALSEEQMAAKINEMRERLADYETMRKSYMNTSDEPTEPDEEALSGDNEQEMLETLDEKNKMLRLEEEVLSVNITTIIYHIQLKYYKICRFLIQE</sequence>
<comment type="caution">
    <text evidence="2">The sequence shown here is derived from an EMBL/GenBank/DDBJ whole genome shotgun (WGS) entry which is preliminary data.</text>
</comment>
<dbReference type="AlphaFoldDB" id="A0A0C2MHA2"/>
<name>A0A0C2MHA2_THEKT</name>
<evidence type="ECO:0000256" key="1">
    <source>
        <dbReference type="SAM" id="MobiDB-lite"/>
    </source>
</evidence>